<reference evidence="4 5" key="1">
    <citation type="submission" date="2014-05" db="EMBL/GenBank/DDBJ databases">
        <authorList>
            <person name="Sibley D."/>
            <person name="Venepally P."/>
            <person name="Karamycheva S."/>
            <person name="Hadjithomas M."/>
            <person name="Khan A."/>
            <person name="Brunk B."/>
            <person name="Roos D."/>
            <person name="Caler E."/>
            <person name="Lorenzi H."/>
        </authorList>
    </citation>
    <scope>NUCLEOTIDE SEQUENCE [LARGE SCALE GENOMIC DNA]</scope>
    <source>
        <strain evidence="4 5">RUB</strain>
    </source>
</reference>
<dbReference type="PANTHER" id="PTHR14095:SF0">
    <property type="entry name" value="MIP22305P"/>
    <property type="match status" value="1"/>
</dbReference>
<feature type="compositionally biased region" description="Low complexity" evidence="2">
    <location>
        <begin position="494"/>
        <end position="507"/>
    </location>
</feature>
<dbReference type="VEuPathDB" id="ToxoDB:TGRUB_200400"/>
<evidence type="ECO:0000259" key="3">
    <source>
        <dbReference type="PROSITE" id="PS50222"/>
    </source>
</evidence>
<feature type="compositionally biased region" description="Polar residues" evidence="2">
    <location>
        <begin position="77"/>
        <end position="93"/>
    </location>
</feature>
<feature type="compositionally biased region" description="Low complexity" evidence="2">
    <location>
        <begin position="181"/>
        <end position="196"/>
    </location>
</feature>
<feature type="compositionally biased region" description="Basic and acidic residues" evidence="2">
    <location>
        <begin position="624"/>
        <end position="636"/>
    </location>
</feature>
<feature type="region of interest" description="Disordered" evidence="2">
    <location>
        <begin position="397"/>
        <end position="435"/>
    </location>
</feature>
<dbReference type="Gene3D" id="1.10.238.10">
    <property type="entry name" value="EF-hand"/>
    <property type="match status" value="1"/>
</dbReference>
<dbReference type="InterPro" id="IPR041534">
    <property type="entry name" value="EF-hand_13"/>
</dbReference>
<proteinExistence type="predicted"/>
<dbReference type="OrthoDB" id="5586at2759"/>
<evidence type="ECO:0000256" key="1">
    <source>
        <dbReference type="ARBA" id="ARBA00022723"/>
    </source>
</evidence>
<evidence type="ECO:0000313" key="4">
    <source>
        <dbReference type="EMBL" id="KFG56766.1"/>
    </source>
</evidence>
<organism evidence="4 5">
    <name type="scientific">Toxoplasma gondii RUB</name>
    <dbReference type="NCBI Taxonomy" id="935652"/>
    <lineage>
        <taxon>Eukaryota</taxon>
        <taxon>Sar</taxon>
        <taxon>Alveolata</taxon>
        <taxon>Apicomplexa</taxon>
        <taxon>Conoidasida</taxon>
        <taxon>Coccidia</taxon>
        <taxon>Eucoccidiorida</taxon>
        <taxon>Eimeriorina</taxon>
        <taxon>Sarcocystidae</taxon>
        <taxon>Toxoplasma</taxon>
    </lineage>
</organism>
<comment type="caution">
    <text evidence="4">The sequence shown here is derived from an EMBL/GenBank/DDBJ whole genome shotgun (WGS) entry which is preliminary data.</text>
</comment>
<feature type="region of interest" description="Disordered" evidence="2">
    <location>
        <begin position="181"/>
        <end position="252"/>
    </location>
</feature>
<feature type="compositionally biased region" description="Polar residues" evidence="2">
    <location>
        <begin position="122"/>
        <end position="132"/>
    </location>
</feature>
<dbReference type="InterPro" id="IPR002048">
    <property type="entry name" value="EF_hand_dom"/>
</dbReference>
<feature type="domain" description="EF-hand" evidence="3">
    <location>
        <begin position="996"/>
        <end position="1031"/>
    </location>
</feature>
<protein>
    <recommendedName>
        <fullName evidence="3">EF-hand domain-containing protein</fullName>
    </recommendedName>
</protein>
<dbReference type="Proteomes" id="UP000028834">
    <property type="component" value="Unassembled WGS sequence"/>
</dbReference>
<sequence>MATHFLSGNGPAARVRPFQQPDGLGDPPGESSIRLTPLKCQHTRVSVDPQKIPASAVSGLKARVAPRTCSEPPPPSQGCTDSSGLRSQGTALVSSAAAGSGTDLSPFGAMGERNSCKKRCVSPSSGSSTDSECLSRPRPGKFGSCEDPSRLSPSGVSAACALPPESLLQALRMVSLRSVAAASASRSPPLSPRAARQSGEGLGKAQGRGTPEDVRNRSSEADPNQVDSASRKENMVASTPPVFEGSPSTTSGLGSFQKNARGIHAFCAAPSAALPSRRSPGNTGGHSSCSVSENHGAWLDDIMVPFLCDSRVRRFVLQTKSLADQNEPEKVNALFERALHAYQSTASAPSSVSPESPSFDFCPPHRVAAASPSALSTLHPCAASSLEVSLASGLACTPGDSSGDKVSSPSYLRRPIDAVPNPKRPASAAAPAESGHGLSELLKRLGNPVESLSTPAGVSKTETGVCELSPRPEDAEARSGVRRQGAAEKEVRQTPAASSPRTRAPASGVFVEEDQSAALGVEARGRNEPGEEWSRSQLSPRRKEEKSEPEAGDFCGAGKEHVAGRSAENQVSQGEEQSRIPHAENDLLRAKRKDREAKPRPGDEGEERAEANSEAAVSVVADGAEEKERREGEGEKGAALARSRRKCTSGRLKEAEAPSAREQTVCHARPDTDALSLLDHIIREHKMRSVKPAATVTGAALEALTQVFARHPDGISDPTVFSDEVVVPLLGLGEYMSARLFRMVDSHNTGTISLPMLKEFWANRFVLAAEDPTTIDEGFPSSKLPIYLLPASASPSEDSRTDVTPSLSEEVVPHAVKRGSARNFFNIVKQPGADSITADDLRPWVDEVLRQAPDMAFLTEPSASEFAARYVDSVITRIMFEVDTEDAGSISLKALKHSCLPHVWYTIRPGVELSVVRRFFSYEHFYVFYCTFHALDEDEDFLLDRSDVRRHDTHNMNIEVEERLFLQVARPFRSPKAGYMCFEDWIWFLLVYYDVTSERAIQFWFKIFDIDGDGVLRDHEIEVFFNAQVDRFRMRDDKLPTYRDFICPMCDALCVPYSSGLRCRDLLRDPISGGCFINCLLKRAAFQAMDDGETMTNIVKGNPWDRQLIELTPFEIFASQQYQELTARKGEECFIEESSSFLDESESSQSDEFLLNDIASAESTESV</sequence>
<feature type="region of interest" description="Disordered" evidence="2">
    <location>
        <begin position="449"/>
        <end position="666"/>
    </location>
</feature>
<dbReference type="Pfam" id="PF17958">
    <property type="entry name" value="EF-hand_13"/>
    <property type="match status" value="1"/>
</dbReference>
<feature type="region of interest" description="Disordered" evidence="2">
    <location>
        <begin position="1"/>
        <end position="157"/>
    </location>
</feature>
<dbReference type="GO" id="GO:0019888">
    <property type="term" value="F:protein phosphatase regulator activity"/>
    <property type="evidence" value="ECO:0007669"/>
    <property type="project" value="TreeGrafter"/>
</dbReference>
<feature type="compositionally biased region" description="Low complexity" evidence="2">
    <location>
        <begin position="1141"/>
        <end position="1155"/>
    </location>
</feature>
<feature type="compositionally biased region" description="Polar residues" evidence="2">
    <location>
        <begin position="450"/>
        <end position="462"/>
    </location>
</feature>
<feature type="compositionally biased region" description="Basic and acidic residues" evidence="2">
    <location>
        <begin position="576"/>
        <end position="611"/>
    </location>
</feature>
<evidence type="ECO:0000256" key="2">
    <source>
        <dbReference type="SAM" id="MobiDB-lite"/>
    </source>
</evidence>
<evidence type="ECO:0000313" key="5">
    <source>
        <dbReference type="Proteomes" id="UP000028834"/>
    </source>
</evidence>
<feature type="region of interest" description="Disordered" evidence="2">
    <location>
        <begin position="1141"/>
        <end position="1167"/>
    </location>
</feature>
<dbReference type="GO" id="GO:0000159">
    <property type="term" value="C:protein phosphatase type 2A complex"/>
    <property type="evidence" value="ECO:0007669"/>
    <property type="project" value="TreeGrafter"/>
</dbReference>
<dbReference type="AlphaFoldDB" id="A0A086LJE8"/>
<dbReference type="InterPro" id="IPR011992">
    <property type="entry name" value="EF-hand-dom_pair"/>
</dbReference>
<gene>
    <name evidence="4" type="ORF">TGRUB_200400</name>
</gene>
<dbReference type="PROSITE" id="PS50222">
    <property type="entry name" value="EF_HAND_2"/>
    <property type="match status" value="1"/>
</dbReference>
<name>A0A086LJE8_TOXGO</name>
<feature type="compositionally biased region" description="Basic and acidic residues" evidence="2">
    <location>
        <begin position="470"/>
        <end position="492"/>
    </location>
</feature>
<dbReference type="PANTHER" id="PTHR14095">
    <property type="entry name" value="PHOSPHATASE 2A REGULATORY SUBUNIT-RELATED"/>
    <property type="match status" value="1"/>
</dbReference>
<dbReference type="EMBL" id="AFYV02003063">
    <property type="protein sequence ID" value="KFG56766.1"/>
    <property type="molecule type" value="Genomic_DNA"/>
</dbReference>
<dbReference type="Gene3D" id="1.10.238.220">
    <property type="match status" value="1"/>
</dbReference>
<accession>A0A086LJE8</accession>
<feature type="compositionally biased region" description="Basic and acidic residues" evidence="2">
    <location>
        <begin position="210"/>
        <end position="220"/>
    </location>
</feature>
<feature type="compositionally biased region" description="Low complexity" evidence="2">
    <location>
        <begin position="612"/>
        <end position="621"/>
    </location>
</feature>
<dbReference type="SUPFAM" id="SSF47473">
    <property type="entry name" value="EF-hand"/>
    <property type="match status" value="2"/>
</dbReference>
<feature type="compositionally biased region" description="Basic and acidic residues" evidence="2">
    <location>
        <begin position="523"/>
        <end position="534"/>
    </location>
</feature>
<keyword evidence="1" id="KW-0479">Metal-binding</keyword>
<dbReference type="GO" id="GO:0005509">
    <property type="term" value="F:calcium ion binding"/>
    <property type="evidence" value="ECO:0007669"/>
    <property type="project" value="InterPro"/>
</dbReference>